<feature type="region of interest" description="Disordered" evidence="1">
    <location>
        <begin position="351"/>
        <end position="373"/>
    </location>
</feature>
<dbReference type="Proteomes" id="UP000575985">
    <property type="component" value="Unassembled WGS sequence"/>
</dbReference>
<keyword evidence="2" id="KW-0812">Transmembrane</keyword>
<keyword evidence="2" id="KW-0472">Membrane</keyword>
<dbReference type="Pfam" id="PF11271">
    <property type="entry name" value="PorA"/>
    <property type="match status" value="1"/>
</dbReference>
<proteinExistence type="predicted"/>
<gene>
    <name evidence="3" type="ORF">HNR12_002308</name>
</gene>
<evidence type="ECO:0000313" key="4">
    <source>
        <dbReference type="Proteomes" id="UP000575985"/>
    </source>
</evidence>
<feature type="transmembrane region" description="Helical" evidence="2">
    <location>
        <begin position="48"/>
        <end position="70"/>
    </location>
</feature>
<evidence type="ECO:0000256" key="1">
    <source>
        <dbReference type="SAM" id="MobiDB-lite"/>
    </source>
</evidence>
<feature type="compositionally biased region" description="Low complexity" evidence="1">
    <location>
        <begin position="355"/>
        <end position="373"/>
    </location>
</feature>
<dbReference type="EMBL" id="JACCFO010000001">
    <property type="protein sequence ID" value="NYI96031.1"/>
    <property type="molecule type" value="Genomic_DNA"/>
</dbReference>
<feature type="compositionally biased region" description="Low complexity" evidence="1">
    <location>
        <begin position="1"/>
        <end position="19"/>
    </location>
</feature>
<sequence length="373" mass="39893">MSARAEPAAARGGTAPAGADEQGRAPGSARPRQERPPRRLPEPLRRNAALLGLVLGAFLVTSALLLRFYVAGQLALLPAEVDQRVRLVDESGTYLDTGTWRTVADTEVELRTDIRGTPSPGNSGWSTWQMSVDVAAGQDMVSHLDRRVIVDRATGMAVNCCGEHVDGDRAVRQAGLVFQWPAGARWPEYPFYDADLRAAPRMVDEGPDEVGGLAVRRYVQRVEPTQIPDSARPVPASALGLERGGVVEANRWLELERVYWVEPVTGRVVDIAEERHETLRPAAGGGGERTLLDARFTMPQEVVDAHVRQAAERRALLRAARAWLPAGLGAAGVLLLPAAAWRVLRPRAGAGGGADTDAAAAAGEGAGDSAVRR</sequence>
<accession>A0A853BND7</accession>
<dbReference type="InterPro" id="IPR021424">
    <property type="entry name" value="PorA"/>
</dbReference>
<feature type="transmembrane region" description="Helical" evidence="2">
    <location>
        <begin position="322"/>
        <end position="341"/>
    </location>
</feature>
<protein>
    <recommendedName>
        <fullName evidence="5">DUF3068 domain-containing protein</fullName>
    </recommendedName>
</protein>
<comment type="caution">
    <text evidence="3">The sequence shown here is derived from an EMBL/GenBank/DDBJ whole genome shotgun (WGS) entry which is preliminary data.</text>
</comment>
<evidence type="ECO:0000256" key="2">
    <source>
        <dbReference type="SAM" id="Phobius"/>
    </source>
</evidence>
<dbReference type="RefSeq" id="WP_308251188.1">
    <property type="nucleotide sequence ID" value="NZ_JACCFO010000001.1"/>
</dbReference>
<evidence type="ECO:0000313" key="3">
    <source>
        <dbReference type="EMBL" id="NYI96031.1"/>
    </source>
</evidence>
<reference evidence="3 4" key="1">
    <citation type="submission" date="2020-07" db="EMBL/GenBank/DDBJ databases">
        <title>Sequencing the genomes of 1000 actinobacteria strains.</title>
        <authorList>
            <person name="Klenk H.-P."/>
        </authorList>
    </citation>
    <scope>NUCLEOTIDE SEQUENCE [LARGE SCALE GENOMIC DNA]</scope>
    <source>
        <strain evidence="3 4">DSM 45927</strain>
    </source>
</reference>
<keyword evidence="2" id="KW-1133">Transmembrane helix</keyword>
<dbReference type="AlphaFoldDB" id="A0A853BND7"/>
<name>A0A853BND7_9ACTN</name>
<keyword evidence="4" id="KW-1185">Reference proteome</keyword>
<feature type="compositionally biased region" description="Basic and acidic residues" evidence="1">
    <location>
        <begin position="31"/>
        <end position="43"/>
    </location>
</feature>
<evidence type="ECO:0008006" key="5">
    <source>
        <dbReference type="Google" id="ProtNLM"/>
    </source>
</evidence>
<feature type="region of interest" description="Disordered" evidence="1">
    <location>
        <begin position="1"/>
        <end position="43"/>
    </location>
</feature>
<organism evidence="3 4">
    <name type="scientific">Streptomonospora nanhaiensis</name>
    <dbReference type="NCBI Taxonomy" id="1323731"/>
    <lineage>
        <taxon>Bacteria</taxon>
        <taxon>Bacillati</taxon>
        <taxon>Actinomycetota</taxon>
        <taxon>Actinomycetes</taxon>
        <taxon>Streptosporangiales</taxon>
        <taxon>Nocardiopsidaceae</taxon>
        <taxon>Streptomonospora</taxon>
    </lineage>
</organism>